<accession>A0ABR2MU79</accession>
<keyword evidence="2" id="KW-1185">Reference proteome</keyword>
<dbReference type="Proteomes" id="UP001412067">
    <property type="component" value="Unassembled WGS sequence"/>
</dbReference>
<evidence type="ECO:0000313" key="2">
    <source>
        <dbReference type="Proteomes" id="UP001412067"/>
    </source>
</evidence>
<name>A0ABR2MU79_9ASPA</name>
<evidence type="ECO:0000313" key="1">
    <source>
        <dbReference type="EMBL" id="KAK8966996.1"/>
    </source>
</evidence>
<sequence>MISHCLSRSHSNDLAHLLTPGASPHPWGISSPPTHFLTPVHLLNPGASPHPWRISSPPSHFLTPVHLLTPTHLLNPGASHFRVSTGAAEPSGK</sequence>
<dbReference type="EMBL" id="JBBWWR010000005">
    <property type="protein sequence ID" value="KAK8966996.1"/>
    <property type="molecule type" value="Genomic_DNA"/>
</dbReference>
<protein>
    <submittedName>
        <fullName evidence="1">Uncharacterized protein</fullName>
    </submittedName>
</protein>
<proteinExistence type="predicted"/>
<gene>
    <name evidence="1" type="ORF">KSP40_PGU006207</name>
</gene>
<comment type="caution">
    <text evidence="1">The sequence shown here is derived from an EMBL/GenBank/DDBJ whole genome shotgun (WGS) entry which is preliminary data.</text>
</comment>
<organism evidence="1 2">
    <name type="scientific">Platanthera guangdongensis</name>
    <dbReference type="NCBI Taxonomy" id="2320717"/>
    <lineage>
        <taxon>Eukaryota</taxon>
        <taxon>Viridiplantae</taxon>
        <taxon>Streptophyta</taxon>
        <taxon>Embryophyta</taxon>
        <taxon>Tracheophyta</taxon>
        <taxon>Spermatophyta</taxon>
        <taxon>Magnoliopsida</taxon>
        <taxon>Liliopsida</taxon>
        <taxon>Asparagales</taxon>
        <taxon>Orchidaceae</taxon>
        <taxon>Orchidoideae</taxon>
        <taxon>Orchideae</taxon>
        <taxon>Orchidinae</taxon>
        <taxon>Platanthera</taxon>
    </lineage>
</organism>
<reference evidence="1 2" key="1">
    <citation type="journal article" date="2022" name="Nat. Plants">
        <title>Genomes of leafy and leafless Platanthera orchids illuminate the evolution of mycoheterotrophy.</title>
        <authorList>
            <person name="Li M.H."/>
            <person name="Liu K.W."/>
            <person name="Li Z."/>
            <person name="Lu H.C."/>
            <person name="Ye Q.L."/>
            <person name="Zhang D."/>
            <person name="Wang J.Y."/>
            <person name="Li Y.F."/>
            <person name="Zhong Z.M."/>
            <person name="Liu X."/>
            <person name="Yu X."/>
            <person name="Liu D.K."/>
            <person name="Tu X.D."/>
            <person name="Liu B."/>
            <person name="Hao Y."/>
            <person name="Liao X.Y."/>
            <person name="Jiang Y.T."/>
            <person name="Sun W.H."/>
            <person name="Chen J."/>
            <person name="Chen Y.Q."/>
            <person name="Ai Y."/>
            <person name="Zhai J.W."/>
            <person name="Wu S.S."/>
            <person name="Zhou Z."/>
            <person name="Hsiao Y.Y."/>
            <person name="Wu W.L."/>
            <person name="Chen Y.Y."/>
            <person name="Lin Y.F."/>
            <person name="Hsu J.L."/>
            <person name="Li C.Y."/>
            <person name="Wang Z.W."/>
            <person name="Zhao X."/>
            <person name="Zhong W.Y."/>
            <person name="Ma X.K."/>
            <person name="Ma L."/>
            <person name="Huang J."/>
            <person name="Chen G.Z."/>
            <person name="Huang M.Z."/>
            <person name="Huang L."/>
            <person name="Peng D.H."/>
            <person name="Luo Y.B."/>
            <person name="Zou S.Q."/>
            <person name="Chen S.P."/>
            <person name="Lan S."/>
            <person name="Tsai W.C."/>
            <person name="Van de Peer Y."/>
            <person name="Liu Z.J."/>
        </authorList>
    </citation>
    <scope>NUCLEOTIDE SEQUENCE [LARGE SCALE GENOMIC DNA]</scope>
    <source>
        <strain evidence="1">Lor288</strain>
    </source>
</reference>